<evidence type="ECO:0000256" key="1">
    <source>
        <dbReference type="SAM" id="MobiDB-lite"/>
    </source>
</evidence>
<dbReference type="SUPFAM" id="SSF54862">
    <property type="entry name" value="4Fe-4S ferredoxins"/>
    <property type="match status" value="1"/>
</dbReference>
<protein>
    <submittedName>
        <fullName evidence="2">Ferredoxin</fullName>
    </submittedName>
</protein>
<dbReference type="InterPro" id="IPR052911">
    <property type="entry name" value="Corrinoid_activation_enz"/>
</dbReference>
<dbReference type="Gene3D" id="3.30.70.20">
    <property type="match status" value="1"/>
</dbReference>
<dbReference type="AlphaFoldDB" id="A0A174AKM1"/>
<dbReference type="PANTHER" id="PTHR42895:SF1">
    <property type="entry name" value="IRON-SULFUR CLUSTER PROTEIN"/>
    <property type="match status" value="1"/>
</dbReference>
<gene>
    <name evidence="2" type="ORF">ERS852406_00829</name>
</gene>
<sequence>MIRKIVQIEEDRCTGCGLCAHACHESAIAMVDGKAKLIRDDYCDGFGDCLPVCPADAISFVEREALPYDEEAVKENQRKAKEAAGQENTGAGKAGENSWAIDRADAQENSAAVPSRLRQWPVQIKLVQERASMFAGADLLVAADCTAYAYGNFHQDFIRDHVVLVGCTKLDDIDYSEKLARIFMCNDIKSITVARMEVPCCAGMERAVKMALKESGKKIPVKTVVISTKGEIL</sequence>
<dbReference type="Proteomes" id="UP000095706">
    <property type="component" value="Unassembled WGS sequence"/>
</dbReference>
<reference evidence="2 3" key="1">
    <citation type="submission" date="2015-09" db="EMBL/GenBank/DDBJ databases">
        <authorList>
            <consortium name="Pathogen Informatics"/>
        </authorList>
    </citation>
    <scope>NUCLEOTIDE SEQUENCE [LARGE SCALE GENOMIC DNA]</scope>
    <source>
        <strain evidence="2 3">2789STDY5608849</strain>
    </source>
</reference>
<name>A0A174AKM1_9FIRM</name>
<evidence type="ECO:0000313" key="2">
    <source>
        <dbReference type="EMBL" id="CUN87988.1"/>
    </source>
</evidence>
<dbReference type="EMBL" id="CYYV01000004">
    <property type="protein sequence ID" value="CUN87988.1"/>
    <property type="molecule type" value="Genomic_DNA"/>
</dbReference>
<organism evidence="2 3">
    <name type="scientific">Fusicatenibacter saccharivorans</name>
    <dbReference type="NCBI Taxonomy" id="1150298"/>
    <lineage>
        <taxon>Bacteria</taxon>
        <taxon>Bacillati</taxon>
        <taxon>Bacillota</taxon>
        <taxon>Clostridia</taxon>
        <taxon>Lachnospirales</taxon>
        <taxon>Lachnospiraceae</taxon>
        <taxon>Fusicatenibacter</taxon>
    </lineage>
</organism>
<dbReference type="Pfam" id="PF14697">
    <property type="entry name" value="Fer4_21"/>
    <property type="match status" value="1"/>
</dbReference>
<feature type="compositionally biased region" description="Basic and acidic residues" evidence="1">
    <location>
        <begin position="74"/>
        <end position="84"/>
    </location>
</feature>
<evidence type="ECO:0000313" key="3">
    <source>
        <dbReference type="Proteomes" id="UP000095706"/>
    </source>
</evidence>
<dbReference type="InterPro" id="IPR017896">
    <property type="entry name" value="4Fe4S_Fe-S-bd"/>
</dbReference>
<dbReference type="PANTHER" id="PTHR42895">
    <property type="entry name" value="IRON-SULFUR CLUSTER-BINDING PROTEIN-RELATED"/>
    <property type="match status" value="1"/>
</dbReference>
<dbReference type="RefSeq" id="WP_055219072.1">
    <property type="nucleotide sequence ID" value="NZ_CYYV01000004.1"/>
</dbReference>
<dbReference type="STRING" id="1150298.ERS852406_00829"/>
<feature type="region of interest" description="Disordered" evidence="1">
    <location>
        <begin position="74"/>
        <end position="98"/>
    </location>
</feature>
<proteinExistence type="predicted"/>
<accession>A0A174AKM1</accession>
<dbReference type="PROSITE" id="PS51379">
    <property type="entry name" value="4FE4S_FER_2"/>
    <property type="match status" value="2"/>
</dbReference>
<dbReference type="OrthoDB" id="9795268at2"/>